<dbReference type="AlphaFoldDB" id="A6J4Q1"/>
<dbReference type="Proteomes" id="UP000234681">
    <property type="component" value="Chromosome 8"/>
</dbReference>
<dbReference type="EMBL" id="CH473975">
    <property type="protein sequence ID" value="EDL95574.1"/>
    <property type="molecule type" value="Genomic_DNA"/>
</dbReference>
<evidence type="ECO:0000313" key="1">
    <source>
        <dbReference type="EMBL" id="EDL95574.1"/>
    </source>
</evidence>
<gene>
    <name evidence="1" type="ORF">rCG_57916</name>
</gene>
<sequence length="33" mass="3725">MCVIIFHESTWDLAKLVSNVTCQAWSDTTTIPN</sequence>
<protein>
    <submittedName>
        <fullName evidence="1">RCG57916</fullName>
    </submittedName>
</protein>
<proteinExistence type="predicted"/>
<feature type="non-terminal residue" evidence="1">
    <location>
        <position position="33"/>
    </location>
</feature>
<evidence type="ECO:0000313" key="2">
    <source>
        <dbReference type="Proteomes" id="UP000234681"/>
    </source>
</evidence>
<name>A6J4Q1_RAT</name>
<organism evidence="1 2">
    <name type="scientific">Rattus norvegicus</name>
    <name type="common">Rat</name>
    <dbReference type="NCBI Taxonomy" id="10116"/>
    <lineage>
        <taxon>Eukaryota</taxon>
        <taxon>Metazoa</taxon>
        <taxon>Chordata</taxon>
        <taxon>Craniata</taxon>
        <taxon>Vertebrata</taxon>
        <taxon>Euteleostomi</taxon>
        <taxon>Mammalia</taxon>
        <taxon>Eutheria</taxon>
        <taxon>Euarchontoglires</taxon>
        <taxon>Glires</taxon>
        <taxon>Rodentia</taxon>
        <taxon>Myomorpha</taxon>
        <taxon>Muroidea</taxon>
        <taxon>Muridae</taxon>
        <taxon>Murinae</taxon>
        <taxon>Rattus</taxon>
    </lineage>
</organism>
<accession>A6J4Q1</accession>
<reference evidence="2" key="1">
    <citation type="submission" date="2005-09" db="EMBL/GenBank/DDBJ databases">
        <authorList>
            <person name="Mural R.J."/>
            <person name="Li P.W."/>
            <person name="Adams M.D."/>
            <person name="Amanatides P.G."/>
            <person name="Baden-Tillson H."/>
            <person name="Barnstead M."/>
            <person name="Chin S.H."/>
            <person name="Dew I."/>
            <person name="Evans C.A."/>
            <person name="Ferriera S."/>
            <person name="Flanigan M."/>
            <person name="Fosler C."/>
            <person name="Glodek A."/>
            <person name="Gu Z."/>
            <person name="Holt R.A."/>
            <person name="Jennings D."/>
            <person name="Kraft C.L."/>
            <person name="Lu F."/>
            <person name="Nguyen T."/>
            <person name="Nusskern D.R."/>
            <person name="Pfannkoch C.M."/>
            <person name="Sitter C."/>
            <person name="Sutton G.G."/>
            <person name="Venter J.C."/>
            <person name="Wang Z."/>
            <person name="Woodage T."/>
            <person name="Zheng X.H."/>
            <person name="Zhong F."/>
        </authorList>
    </citation>
    <scope>NUCLEOTIDE SEQUENCE [LARGE SCALE GENOMIC DNA]</scope>
    <source>
        <strain>BN</strain>
        <strain evidence="2">Sprague-Dawley</strain>
    </source>
</reference>